<dbReference type="SUPFAM" id="SSF52833">
    <property type="entry name" value="Thioredoxin-like"/>
    <property type="match status" value="1"/>
</dbReference>
<organism evidence="7 8">
    <name type="scientific">Aeromonas bivalvium</name>
    <dbReference type="NCBI Taxonomy" id="440079"/>
    <lineage>
        <taxon>Bacteria</taxon>
        <taxon>Pseudomonadati</taxon>
        <taxon>Pseudomonadota</taxon>
        <taxon>Gammaproteobacteria</taxon>
        <taxon>Aeromonadales</taxon>
        <taxon>Aeromonadaceae</taxon>
        <taxon>Aeromonas</taxon>
    </lineage>
</organism>
<keyword evidence="8" id="KW-1185">Reference proteome</keyword>
<evidence type="ECO:0000256" key="3">
    <source>
        <dbReference type="ARBA" id="ARBA00023157"/>
    </source>
</evidence>
<keyword evidence="2" id="KW-0560">Oxidoreductase</keyword>
<evidence type="ECO:0000256" key="4">
    <source>
        <dbReference type="ARBA" id="ARBA00023284"/>
    </source>
</evidence>
<proteinExistence type="predicted"/>
<feature type="domain" description="Thioredoxin" evidence="6">
    <location>
        <begin position="57"/>
        <end position="245"/>
    </location>
</feature>
<keyword evidence="3" id="KW-1015">Disulfide bond</keyword>
<dbReference type="Gene3D" id="3.40.30.10">
    <property type="entry name" value="Glutaredoxin"/>
    <property type="match status" value="1"/>
</dbReference>
<dbReference type="EMBL" id="JBGXBU010000001">
    <property type="protein sequence ID" value="MFM4892348.1"/>
    <property type="molecule type" value="Genomic_DNA"/>
</dbReference>
<reference evidence="7 8" key="1">
    <citation type="submission" date="2024-09" db="EMBL/GenBank/DDBJ databases">
        <title>Aeromonas strains Genome sequencing and assembly.</title>
        <authorList>
            <person name="Hu X."/>
            <person name="Tang B."/>
        </authorList>
    </citation>
    <scope>NUCLEOTIDE SEQUENCE [LARGE SCALE GENOMIC DNA]</scope>
    <source>
        <strain evidence="7 8">NB23SCDHY001</strain>
    </source>
</reference>
<comment type="caution">
    <text evidence="7">The sequence shown here is derived from an EMBL/GenBank/DDBJ whole genome shotgun (WGS) entry which is preliminary data.</text>
</comment>
<dbReference type="GeneID" id="97219549"/>
<dbReference type="InterPro" id="IPR013766">
    <property type="entry name" value="Thioredoxin_domain"/>
</dbReference>
<accession>A0ABW9GMH1</accession>
<evidence type="ECO:0000313" key="7">
    <source>
        <dbReference type="EMBL" id="MFM4892348.1"/>
    </source>
</evidence>
<dbReference type="PANTHER" id="PTHR13887:SF14">
    <property type="entry name" value="DISULFIDE BOND FORMATION PROTEIN D"/>
    <property type="match status" value="1"/>
</dbReference>
<sequence>MKTIKHALFCALAGAALFVAPAQASELTKSDVEQIVRDYLVKNPEILVEMSNALRAKQEGQQAENDKAMIKAHGKELFAAKDPEAGNPKGKLTLVEFFDYNCGYCKRAHPLIQQLLAADKDIRYIYKQFPILSQSSAYAARAALAVQLTQPEKYQAFHDALYAHQGPLADEAQIKQIAEGAGVNWSKAEARFKDASIDKALGTNRALAEAMGISGTPAFIIGDQILRGAPRDMASLTGAIEDVRAGRAIQ</sequence>
<evidence type="ECO:0000259" key="6">
    <source>
        <dbReference type="PROSITE" id="PS51352"/>
    </source>
</evidence>
<keyword evidence="4" id="KW-0676">Redox-active center</keyword>
<dbReference type="Pfam" id="PF18312">
    <property type="entry name" value="ScsC_N"/>
    <property type="match status" value="1"/>
</dbReference>
<evidence type="ECO:0000256" key="1">
    <source>
        <dbReference type="ARBA" id="ARBA00022729"/>
    </source>
</evidence>
<dbReference type="InterPro" id="IPR041205">
    <property type="entry name" value="ScsC_N"/>
</dbReference>
<protein>
    <submittedName>
        <fullName evidence="7">DsbA family protein</fullName>
    </submittedName>
</protein>
<dbReference type="PROSITE" id="PS51352">
    <property type="entry name" value="THIOREDOXIN_2"/>
    <property type="match status" value="1"/>
</dbReference>
<evidence type="ECO:0000313" key="8">
    <source>
        <dbReference type="Proteomes" id="UP001630969"/>
    </source>
</evidence>
<evidence type="ECO:0000256" key="5">
    <source>
        <dbReference type="SAM" id="SignalP"/>
    </source>
</evidence>
<feature type="chain" id="PRO_5045263326" evidence="5">
    <location>
        <begin position="25"/>
        <end position="250"/>
    </location>
</feature>
<keyword evidence="1 5" id="KW-0732">Signal</keyword>
<gene>
    <name evidence="7" type="ORF">ACEUDJ_05580</name>
</gene>
<dbReference type="Pfam" id="PF01323">
    <property type="entry name" value="DSBA"/>
    <property type="match status" value="1"/>
</dbReference>
<dbReference type="Proteomes" id="UP001630969">
    <property type="component" value="Unassembled WGS sequence"/>
</dbReference>
<feature type="signal peptide" evidence="5">
    <location>
        <begin position="1"/>
        <end position="24"/>
    </location>
</feature>
<name>A0ABW9GMH1_9GAMM</name>
<evidence type="ECO:0000256" key="2">
    <source>
        <dbReference type="ARBA" id="ARBA00023002"/>
    </source>
</evidence>
<dbReference type="RefSeq" id="WP_111874891.1">
    <property type="nucleotide sequence ID" value="NZ_JBGXAX010000001.1"/>
</dbReference>
<dbReference type="InterPro" id="IPR001853">
    <property type="entry name" value="DSBA-like_thioredoxin_dom"/>
</dbReference>
<dbReference type="PANTHER" id="PTHR13887">
    <property type="entry name" value="GLUTATHIONE S-TRANSFERASE KAPPA"/>
    <property type="match status" value="1"/>
</dbReference>
<dbReference type="CDD" id="cd03023">
    <property type="entry name" value="DsbA_Com1_like"/>
    <property type="match status" value="1"/>
</dbReference>
<dbReference type="InterPro" id="IPR036249">
    <property type="entry name" value="Thioredoxin-like_sf"/>
</dbReference>